<gene>
    <name evidence="7" type="ORF">MAM1_0138c06344</name>
</gene>
<feature type="compositionally biased region" description="Basic residues" evidence="5">
    <location>
        <begin position="187"/>
        <end position="196"/>
    </location>
</feature>
<dbReference type="Pfam" id="PF00293">
    <property type="entry name" value="NUDIX"/>
    <property type="match status" value="1"/>
</dbReference>
<dbReference type="GO" id="GO:0034432">
    <property type="term" value="F:bis(5'-adenosyl)-pentaphosphatase activity"/>
    <property type="evidence" value="ECO:0007669"/>
    <property type="project" value="TreeGrafter"/>
</dbReference>
<feature type="compositionally biased region" description="Low complexity" evidence="5">
    <location>
        <begin position="332"/>
        <end position="341"/>
    </location>
</feature>
<dbReference type="Gene3D" id="3.90.79.10">
    <property type="entry name" value="Nucleoside Triphosphate Pyrophosphohydrolase"/>
    <property type="match status" value="1"/>
</dbReference>
<keyword evidence="2" id="KW-0479">Metal-binding</keyword>
<keyword evidence="4" id="KW-0460">Magnesium</keyword>
<name>A0A0C9MHR4_9FUNG</name>
<dbReference type="OrthoDB" id="2011998at2759"/>
<sequence>MKLFKKKSKTPASTPGAPKEPEMVYSMTPRHGHAQDVFDDNGVRQVAGCLPIDPIHKRFLLVSSSSNPGTWVIPKGGWEKDETQKQAAMRETWEEAGVKGVITRHIGVFAEKSKTGVKAHHWIYEMEIKEVTKKFPEQKKRERRWFTYDEAVLVVKANYIHDALSMSSLSPLVHPNPESLQTDAKKKEKREKKKKNKEAAMGERVDDDNDESDEGKKKEKKDKKKKKKNKSDGEESSAEEEPSVDENGVPLTEEQKDALKKEKKKDKKKNKKKGEITELPDDQLPPATSYINATPLGKMDITPPAKNNTPVEEVYRPLNPNPTNAHMPMPPQQQQQQQRQPMPSPSQRPPPQQQQYVPHQQYPPYPQQPQQQQYHQQQYPSAVRPQQHQFPPHGQAFPPHGQQQHRPSNQPLPPHPSQAQRGPAPHPQQYPIASQYQQQLPRPQHPPLHPEYQQHVPSGNMNKP</sequence>
<dbReference type="GO" id="GO:0005634">
    <property type="term" value="C:nucleus"/>
    <property type="evidence" value="ECO:0007669"/>
    <property type="project" value="TreeGrafter"/>
</dbReference>
<dbReference type="InterPro" id="IPR020084">
    <property type="entry name" value="NUDIX_hydrolase_CS"/>
</dbReference>
<dbReference type="Proteomes" id="UP000053815">
    <property type="component" value="Unassembled WGS sequence"/>
</dbReference>
<organism evidence="7">
    <name type="scientific">Mucor ambiguus</name>
    <dbReference type="NCBI Taxonomy" id="91626"/>
    <lineage>
        <taxon>Eukaryota</taxon>
        <taxon>Fungi</taxon>
        <taxon>Fungi incertae sedis</taxon>
        <taxon>Mucoromycota</taxon>
        <taxon>Mucoromycotina</taxon>
        <taxon>Mucoromycetes</taxon>
        <taxon>Mucorales</taxon>
        <taxon>Mucorineae</taxon>
        <taxon>Mucoraceae</taxon>
        <taxon>Mucor</taxon>
    </lineage>
</organism>
<evidence type="ECO:0000256" key="5">
    <source>
        <dbReference type="SAM" id="MobiDB-lite"/>
    </source>
</evidence>
<dbReference type="GO" id="GO:0000298">
    <property type="term" value="F:endopolyphosphatase activity"/>
    <property type="evidence" value="ECO:0007669"/>
    <property type="project" value="TreeGrafter"/>
</dbReference>
<keyword evidence="3 7" id="KW-0378">Hydrolase</keyword>
<feature type="region of interest" description="Disordered" evidence="5">
    <location>
        <begin position="168"/>
        <end position="464"/>
    </location>
</feature>
<dbReference type="InterPro" id="IPR015797">
    <property type="entry name" value="NUDIX_hydrolase-like_dom_sf"/>
</dbReference>
<dbReference type="GO" id="GO:0071543">
    <property type="term" value="P:diphosphoinositol polyphosphate metabolic process"/>
    <property type="evidence" value="ECO:0007669"/>
    <property type="project" value="TreeGrafter"/>
</dbReference>
<reference evidence="7" key="1">
    <citation type="submission" date="2014-09" db="EMBL/GenBank/DDBJ databases">
        <title>Draft genome sequence of an oleaginous Mucoromycotina fungus Mucor ambiguus NBRC6742.</title>
        <authorList>
            <person name="Takeda I."/>
            <person name="Yamane N."/>
            <person name="Morita T."/>
            <person name="Tamano K."/>
            <person name="Machida M."/>
            <person name="Baker S."/>
            <person name="Koike H."/>
        </authorList>
    </citation>
    <scope>NUCLEOTIDE SEQUENCE</scope>
    <source>
        <strain evidence="7">NBRC 6742</strain>
    </source>
</reference>
<dbReference type="EMBL" id="DF836427">
    <property type="protein sequence ID" value="GAN06854.1"/>
    <property type="molecule type" value="Genomic_DNA"/>
</dbReference>
<accession>A0A0C9MHR4</accession>
<feature type="region of interest" description="Disordered" evidence="5">
    <location>
        <begin position="1"/>
        <end position="24"/>
    </location>
</feature>
<feature type="compositionally biased region" description="Basic residues" evidence="5">
    <location>
        <begin position="218"/>
        <end position="229"/>
    </location>
</feature>
<dbReference type="PROSITE" id="PS51462">
    <property type="entry name" value="NUDIX"/>
    <property type="match status" value="1"/>
</dbReference>
<dbReference type="SUPFAM" id="SSF55811">
    <property type="entry name" value="Nudix"/>
    <property type="match status" value="1"/>
</dbReference>
<evidence type="ECO:0000259" key="6">
    <source>
        <dbReference type="PROSITE" id="PS51462"/>
    </source>
</evidence>
<feature type="compositionally biased region" description="Low complexity" evidence="5">
    <location>
        <begin position="427"/>
        <end position="442"/>
    </location>
</feature>
<feature type="compositionally biased region" description="Low complexity" evidence="5">
    <location>
        <begin position="368"/>
        <end position="380"/>
    </location>
</feature>
<feature type="compositionally biased region" description="Polar residues" evidence="5">
    <location>
        <begin position="455"/>
        <end position="464"/>
    </location>
</feature>
<dbReference type="PANTHER" id="PTHR12629">
    <property type="entry name" value="DIPHOSPHOINOSITOL POLYPHOSPHATE PHOSPHOHYDROLASE"/>
    <property type="match status" value="1"/>
</dbReference>
<dbReference type="CDD" id="cd04666">
    <property type="entry name" value="NUDIX_DIPP2_like_Nudt4"/>
    <property type="match status" value="1"/>
</dbReference>
<dbReference type="GO" id="GO:1901911">
    <property type="term" value="P:adenosine 5'-(hexahydrogen pentaphosphate) catabolic process"/>
    <property type="evidence" value="ECO:0007669"/>
    <property type="project" value="TreeGrafter"/>
</dbReference>
<dbReference type="GO" id="GO:0008486">
    <property type="term" value="F:diphosphoinositol-polyphosphate diphosphatase activity"/>
    <property type="evidence" value="ECO:0007669"/>
    <property type="project" value="TreeGrafter"/>
</dbReference>
<feature type="compositionally biased region" description="Pro residues" evidence="5">
    <location>
        <begin position="342"/>
        <end position="352"/>
    </location>
</feature>
<evidence type="ECO:0000256" key="2">
    <source>
        <dbReference type="ARBA" id="ARBA00022723"/>
    </source>
</evidence>
<feature type="compositionally biased region" description="Basic residues" evidence="5">
    <location>
        <begin position="261"/>
        <end position="272"/>
    </location>
</feature>
<dbReference type="STRING" id="91626.A0A0C9MHR4"/>
<dbReference type="GO" id="GO:1901909">
    <property type="term" value="P:diadenosine hexaphosphate catabolic process"/>
    <property type="evidence" value="ECO:0007669"/>
    <property type="project" value="TreeGrafter"/>
</dbReference>
<evidence type="ECO:0000256" key="4">
    <source>
        <dbReference type="ARBA" id="ARBA00022842"/>
    </source>
</evidence>
<evidence type="ECO:0000256" key="1">
    <source>
        <dbReference type="ARBA" id="ARBA00001946"/>
    </source>
</evidence>
<dbReference type="InterPro" id="IPR047198">
    <property type="entry name" value="DDP-like_NUDIX"/>
</dbReference>
<dbReference type="GO" id="GO:0005737">
    <property type="term" value="C:cytoplasm"/>
    <property type="evidence" value="ECO:0007669"/>
    <property type="project" value="TreeGrafter"/>
</dbReference>
<evidence type="ECO:0000313" key="8">
    <source>
        <dbReference type="Proteomes" id="UP000053815"/>
    </source>
</evidence>
<dbReference type="InterPro" id="IPR000086">
    <property type="entry name" value="NUDIX_hydrolase_dom"/>
</dbReference>
<protein>
    <submittedName>
        <fullName evidence="7">Diadenosine and diphosphoinositol polyphosphate phosphohydrolase</fullName>
    </submittedName>
</protein>
<dbReference type="GO" id="GO:1901907">
    <property type="term" value="P:diadenosine pentaphosphate catabolic process"/>
    <property type="evidence" value="ECO:0007669"/>
    <property type="project" value="TreeGrafter"/>
</dbReference>
<feature type="compositionally biased region" description="Acidic residues" evidence="5">
    <location>
        <begin position="234"/>
        <end position="244"/>
    </location>
</feature>
<comment type="cofactor">
    <cofactor evidence="1">
        <name>Mg(2+)</name>
        <dbReference type="ChEBI" id="CHEBI:18420"/>
    </cofactor>
</comment>
<proteinExistence type="predicted"/>
<dbReference type="GO" id="GO:0034431">
    <property type="term" value="F:bis(5'-adenosyl)-hexaphosphatase activity"/>
    <property type="evidence" value="ECO:0007669"/>
    <property type="project" value="TreeGrafter"/>
</dbReference>
<dbReference type="GO" id="GO:0046872">
    <property type="term" value="F:metal ion binding"/>
    <property type="evidence" value="ECO:0007669"/>
    <property type="project" value="UniProtKB-KW"/>
</dbReference>
<dbReference type="PANTHER" id="PTHR12629:SF0">
    <property type="entry name" value="DIPHOSPHOINOSITOL-POLYPHOSPHATE DIPHOSPHATASE"/>
    <property type="match status" value="1"/>
</dbReference>
<dbReference type="PROSITE" id="PS00893">
    <property type="entry name" value="NUDIX_BOX"/>
    <property type="match status" value="1"/>
</dbReference>
<dbReference type="AlphaFoldDB" id="A0A0C9MHR4"/>
<feature type="domain" description="Nudix hydrolase" evidence="6">
    <location>
        <begin position="42"/>
        <end position="168"/>
    </location>
</feature>
<evidence type="ECO:0000313" key="7">
    <source>
        <dbReference type="EMBL" id="GAN06854.1"/>
    </source>
</evidence>
<evidence type="ECO:0000256" key="3">
    <source>
        <dbReference type="ARBA" id="ARBA00022801"/>
    </source>
</evidence>
<keyword evidence="8" id="KW-1185">Reference proteome</keyword>